<keyword evidence="1" id="KW-0677">Repeat</keyword>
<evidence type="ECO:0000256" key="3">
    <source>
        <dbReference type="SAM" id="MobiDB-lite"/>
    </source>
</evidence>
<organism evidence="5">
    <name type="scientific">Guillardia theta (strain CCMP2712)</name>
    <name type="common">Cryptophyte</name>
    <dbReference type="NCBI Taxonomy" id="905079"/>
    <lineage>
        <taxon>Eukaryota</taxon>
        <taxon>Cryptophyceae</taxon>
        <taxon>Pyrenomonadales</taxon>
        <taxon>Geminigeraceae</taxon>
        <taxon>Guillardia</taxon>
    </lineage>
</organism>
<proteinExistence type="predicted"/>
<evidence type="ECO:0000256" key="2">
    <source>
        <dbReference type="PROSITE-ProRule" id="PRU00117"/>
    </source>
</evidence>
<dbReference type="EnsemblProtists" id="EKX44163">
    <property type="protein sequence ID" value="EKX44163"/>
    <property type="gene ID" value="GUITHDRAFT_109945"/>
</dbReference>
<keyword evidence="7" id="KW-1185">Reference proteome</keyword>
<evidence type="ECO:0000259" key="4">
    <source>
        <dbReference type="SMART" id="SM00322"/>
    </source>
</evidence>
<dbReference type="PaxDb" id="55529-EKX44163"/>
<dbReference type="HOGENOM" id="CLU_1163009_0_0_1"/>
<dbReference type="SMART" id="SM00322">
    <property type="entry name" value="KH"/>
    <property type="match status" value="1"/>
</dbReference>
<dbReference type="InterPro" id="IPR036612">
    <property type="entry name" value="KH_dom_type_1_sf"/>
</dbReference>
<gene>
    <name evidence="5" type="ORF">GUITHDRAFT_109945</name>
</gene>
<dbReference type="Proteomes" id="UP000011087">
    <property type="component" value="Unassembled WGS sequence"/>
</dbReference>
<dbReference type="Gene3D" id="3.30.310.210">
    <property type="match status" value="1"/>
</dbReference>
<reference evidence="5 7" key="1">
    <citation type="journal article" date="2012" name="Nature">
        <title>Algal genomes reveal evolutionary mosaicism and the fate of nucleomorphs.</title>
        <authorList>
            <consortium name="DOE Joint Genome Institute"/>
            <person name="Curtis B.A."/>
            <person name="Tanifuji G."/>
            <person name="Burki F."/>
            <person name="Gruber A."/>
            <person name="Irimia M."/>
            <person name="Maruyama S."/>
            <person name="Arias M.C."/>
            <person name="Ball S.G."/>
            <person name="Gile G.H."/>
            <person name="Hirakawa Y."/>
            <person name="Hopkins J.F."/>
            <person name="Kuo A."/>
            <person name="Rensing S.A."/>
            <person name="Schmutz J."/>
            <person name="Symeonidi A."/>
            <person name="Elias M."/>
            <person name="Eveleigh R.J."/>
            <person name="Herman E.K."/>
            <person name="Klute M.J."/>
            <person name="Nakayama T."/>
            <person name="Obornik M."/>
            <person name="Reyes-Prieto A."/>
            <person name="Armbrust E.V."/>
            <person name="Aves S.J."/>
            <person name="Beiko R.G."/>
            <person name="Coutinho P."/>
            <person name="Dacks J.B."/>
            <person name="Durnford D.G."/>
            <person name="Fast N.M."/>
            <person name="Green B.R."/>
            <person name="Grisdale C.J."/>
            <person name="Hempel F."/>
            <person name="Henrissat B."/>
            <person name="Hoppner M.P."/>
            <person name="Ishida K."/>
            <person name="Kim E."/>
            <person name="Koreny L."/>
            <person name="Kroth P.G."/>
            <person name="Liu Y."/>
            <person name="Malik S.B."/>
            <person name="Maier U.G."/>
            <person name="McRose D."/>
            <person name="Mock T."/>
            <person name="Neilson J.A."/>
            <person name="Onodera N.T."/>
            <person name="Poole A.M."/>
            <person name="Pritham E.J."/>
            <person name="Richards T.A."/>
            <person name="Rocap G."/>
            <person name="Roy S.W."/>
            <person name="Sarai C."/>
            <person name="Schaack S."/>
            <person name="Shirato S."/>
            <person name="Slamovits C.H."/>
            <person name="Spencer D.F."/>
            <person name="Suzuki S."/>
            <person name="Worden A.Z."/>
            <person name="Zauner S."/>
            <person name="Barry K."/>
            <person name="Bell C."/>
            <person name="Bharti A.K."/>
            <person name="Crow J.A."/>
            <person name="Grimwood J."/>
            <person name="Kramer R."/>
            <person name="Lindquist E."/>
            <person name="Lucas S."/>
            <person name="Salamov A."/>
            <person name="McFadden G.I."/>
            <person name="Lane C.E."/>
            <person name="Keeling P.J."/>
            <person name="Gray M.W."/>
            <person name="Grigoriev I.V."/>
            <person name="Archibald J.M."/>
        </authorList>
    </citation>
    <scope>NUCLEOTIDE SEQUENCE</scope>
    <source>
        <strain evidence="5 7">CCMP2712</strain>
    </source>
</reference>
<dbReference type="AlphaFoldDB" id="L1J6J5"/>
<evidence type="ECO:0000313" key="6">
    <source>
        <dbReference type="EnsemblProtists" id="EKX44163"/>
    </source>
</evidence>
<feature type="region of interest" description="Disordered" evidence="3">
    <location>
        <begin position="1"/>
        <end position="24"/>
    </location>
</feature>
<evidence type="ECO:0000313" key="5">
    <source>
        <dbReference type="EMBL" id="EKX44163.1"/>
    </source>
</evidence>
<protein>
    <recommendedName>
        <fullName evidence="4">K Homology domain-containing protein</fullName>
    </recommendedName>
</protein>
<dbReference type="PROSITE" id="PS50084">
    <property type="entry name" value="KH_TYPE_1"/>
    <property type="match status" value="1"/>
</dbReference>
<reference evidence="7" key="2">
    <citation type="submission" date="2012-11" db="EMBL/GenBank/DDBJ databases">
        <authorList>
            <person name="Kuo A."/>
            <person name="Curtis B.A."/>
            <person name="Tanifuji G."/>
            <person name="Burki F."/>
            <person name="Gruber A."/>
            <person name="Irimia M."/>
            <person name="Maruyama S."/>
            <person name="Arias M.C."/>
            <person name="Ball S.G."/>
            <person name="Gile G.H."/>
            <person name="Hirakawa Y."/>
            <person name="Hopkins J.F."/>
            <person name="Rensing S.A."/>
            <person name="Schmutz J."/>
            <person name="Symeonidi A."/>
            <person name="Elias M."/>
            <person name="Eveleigh R.J."/>
            <person name="Herman E.K."/>
            <person name="Klute M.J."/>
            <person name="Nakayama T."/>
            <person name="Obornik M."/>
            <person name="Reyes-Prieto A."/>
            <person name="Armbrust E.V."/>
            <person name="Aves S.J."/>
            <person name="Beiko R.G."/>
            <person name="Coutinho P."/>
            <person name="Dacks J.B."/>
            <person name="Durnford D.G."/>
            <person name="Fast N.M."/>
            <person name="Green B.R."/>
            <person name="Grisdale C."/>
            <person name="Hempe F."/>
            <person name="Henrissat B."/>
            <person name="Hoppner M.P."/>
            <person name="Ishida K.-I."/>
            <person name="Kim E."/>
            <person name="Koreny L."/>
            <person name="Kroth P.G."/>
            <person name="Liu Y."/>
            <person name="Malik S.-B."/>
            <person name="Maier U.G."/>
            <person name="McRose D."/>
            <person name="Mock T."/>
            <person name="Neilson J.A."/>
            <person name="Onodera N.T."/>
            <person name="Poole A.M."/>
            <person name="Pritham E.J."/>
            <person name="Richards T.A."/>
            <person name="Rocap G."/>
            <person name="Roy S.W."/>
            <person name="Sarai C."/>
            <person name="Schaack S."/>
            <person name="Shirato S."/>
            <person name="Slamovits C.H."/>
            <person name="Spencer D.F."/>
            <person name="Suzuki S."/>
            <person name="Worden A.Z."/>
            <person name="Zauner S."/>
            <person name="Barry K."/>
            <person name="Bell C."/>
            <person name="Bharti A.K."/>
            <person name="Crow J.A."/>
            <person name="Grimwood J."/>
            <person name="Kramer R."/>
            <person name="Lindquist E."/>
            <person name="Lucas S."/>
            <person name="Salamov A."/>
            <person name="McFadden G.I."/>
            <person name="Lane C.E."/>
            <person name="Keeling P.J."/>
            <person name="Gray M.W."/>
            <person name="Grigoriev I.V."/>
            <person name="Archibald J.M."/>
        </authorList>
    </citation>
    <scope>NUCLEOTIDE SEQUENCE</scope>
    <source>
        <strain evidence="7">CCMP2712</strain>
    </source>
</reference>
<feature type="domain" description="K Homology" evidence="4">
    <location>
        <begin position="172"/>
        <end position="236"/>
    </location>
</feature>
<dbReference type="InterPro" id="IPR004087">
    <property type="entry name" value="KH_dom"/>
</dbReference>
<dbReference type="InterPro" id="IPR004088">
    <property type="entry name" value="KH_dom_type_1"/>
</dbReference>
<evidence type="ECO:0000313" key="7">
    <source>
        <dbReference type="Proteomes" id="UP000011087"/>
    </source>
</evidence>
<accession>L1J6J5</accession>
<dbReference type="PANTHER" id="PTHR10288">
    <property type="entry name" value="KH DOMAIN CONTAINING RNA BINDING PROTEIN"/>
    <property type="match status" value="1"/>
</dbReference>
<sequence>MKTNSAGSRKVGSPMVGSGSAASLYPMDRRTKLQSRMQRHDAGSLRNLLLAVVFLSSEGSRVQPFHGTHGPRRSYFVLDLRGGDGDDRRGSTKDMMEASLAAGLKPFELRCCRCRLTASLARMSNCRIWVDPKTNVPGYPYRQIFFLGTPDEVAQAKLLVKETIEGPDASKGIVKDVLAIPDEWVGAIIGKGGIVLKNIMSATDTRIYIPGESPPDSDSRLISIMGAPANVAEAKTGPS</sequence>
<name>L1J6J5_GUITC</name>
<dbReference type="CDD" id="cd00105">
    <property type="entry name" value="KH-I"/>
    <property type="match status" value="1"/>
</dbReference>
<keyword evidence="2" id="KW-0694">RNA-binding</keyword>
<dbReference type="OrthoDB" id="752362at2759"/>
<dbReference type="KEGG" id="gtt:GUITHDRAFT_109945"/>
<dbReference type="RefSeq" id="XP_005831143.1">
    <property type="nucleotide sequence ID" value="XM_005831086.1"/>
</dbReference>
<dbReference type="GO" id="GO:0003723">
    <property type="term" value="F:RNA binding"/>
    <property type="evidence" value="ECO:0007669"/>
    <property type="project" value="UniProtKB-UniRule"/>
</dbReference>
<dbReference type="SUPFAM" id="SSF54791">
    <property type="entry name" value="Eukaryotic type KH-domain (KH-domain type I)"/>
    <property type="match status" value="2"/>
</dbReference>
<dbReference type="GeneID" id="17300767"/>
<evidence type="ECO:0000256" key="1">
    <source>
        <dbReference type="ARBA" id="ARBA00022737"/>
    </source>
</evidence>
<dbReference type="Pfam" id="PF00013">
    <property type="entry name" value="KH_1"/>
    <property type="match status" value="1"/>
</dbReference>
<reference evidence="6" key="3">
    <citation type="submission" date="2015-06" db="UniProtKB">
        <authorList>
            <consortium name="EnsemblProtists"/>
        </authorList>
    </citation>
    <scope>IDENTIFICATION</scope>
</reference>
<dbReference type="EMBL" id="JH993006">
    <property type="protein sequence ID" value="EKX44163.1"/>
    <property type="molecule type" value="Genomic_DNA"/>
</dbReference>